<dbReference type="InterPro" id="IPR000159">
    <property type="entry name" value="RA_dom"/>
</dbReference>
<evidence type="ECO:0000259" key="1">
    <source>
        <dbReference type="PROSITE" id="PS50200"/>
    </source>
</evidence>
<dbReference type="SUPFAM" id="SSF54236">
    <property type="entry name" value="Ubiquitin-like"/>
    <property type="match status" value="1"/>
</dbReference>
<dbReference type="Gene3D" id="3.10.20.90">
    <property type="entry name" value="Phosphatidylinositol 3-kinase Catalytic Subunit, Chain A, domain 1"/>
    <property type="match status" value="1"/>
</dbReference>
<dbReference type="EMBL" id="JARBDR010000246">
    <property type="protein sequence ID" value="KAJ8317114.1"/>
    <property type="molecule type" value="Genomic_DNA"/>
</dbReference>
<proteinExistence type="predicted"/>
<feature type="domain" description="Ras-associating" evidence="1">
    <location>
        <begin position="1"/>
        <end position="70"/>
    </location>
</feature>
<reference evidence="2 3" key="1">
    <citation type="submission" date="2022-12" db="EMBL/GenBank/DDBJ databases">
        <title>Chromosome-level genome of Tegillarca granosa.</title>
        <authorList>
            <person name="Kim J."/>
        </authorList>
    </citation>
    <scope>NUCLEOTIDE SEQUENCE [LARGE SCALE GENOMIC DNA]</scope>
    <source>
        <strain evidence="2">Teg-2019</strain>
        <tissue evidence="2">Adductor muscle</tissue>
    </source>
</reference>
<dbReference type="PROSITE" id="PS50200">
    <property type="entry name" value="RA"/>
    <property type="match status" value="1"/>
</dbReference>
<name>A0ABQ9FIL5_TEGGR</name>
<dbReference type="Proteomes" id="UP001217089">
    <property type="component" value="Unassembled WGS sequence"/>
</dbReference>
<evidence type="ECO:0000313" key="2">
    <source>
        <dbReference type="EMBL" id="KAJ8317114.1"/>
    </source>
</evidence>
<keyword evidence="3" id="KW-1185">Reference proteome</keyword>
<protein>
    <recommendedName>
        <fullName evidence="1">Ras-associating domain-containing protein</fullName>
    </recommendedName>
</protein>
<organism evidence="2 3">
    <name type="scientific">Tegillarca granosa</name>
    <name type="common">Malaysian cockle</name>
    <name type="synonym">Anadara granosa</name>
    <dbReference type="NCBI Taxonomy" id="220873"/>
    <lineage>
        <taxon>Eukaryota</taxon>
        <taxon>Metazoa</taxon>
        <taxon>Spiralia</taxon>
        <taxon>Lophotrochozoa</taxon>
        <taxon>Mollusca</taxon>
        <taxon>Bivalvia</taxon>
        <taxon>Autobranchia</taxon>
        <taxon>Pteriomorphia</taxon>
        <taxon>Arcoida</taxon>
        <taxon>Arcoidea</taxon>
        <taxon>Arcidae</taxon>
        <taxon>Tegillarca</taxon>
    </lineage>
</organism>
<accession>A0ABQ9FIL5</accession>
<sequence>MMKAHRADTEDLRRFVLMEELEVSGAETHGAKRLGGENVEKRILLDDENVYLAQSEWKTNGRFIIVNRNEEENLIIHATISLQTGKYFISYNRIEKCSKYSFKNV</sequence>
<evidence type="ECO:0000313" key="3">
    <source>
        <dbReference type="Proteomes" id="UP001217089"/>
    </source>
</evidence>
<gene>
    <name evidence="2" type="ORF">KUTeg_005018</name>
</gene>
<comment type="caution">
    <text evidence="2">The sequence shown here is derived from an EMBL/GenBank/DDBJ whole genome shotgun (WGS) entry which is preliminary data.</text>
</comment>
<dbReference type="InterPro" id="IPR029071">
    <property type="entry name" value="Ubiquitin-like_domsf"/>
</dbReference>